<dbReference type="VEuPathDB" id="FungiDB:FUN_003246"/>
<reference evidence="7 8" key="1">
    <citation type="submission" date="2015-10" db="EMBL/GenBank/DDBJ databases">
        <title>Genome analyses suggest a sexual origin of heterokaryosis in a supposedly ancient asexual fungus.</title>
        <authorList>
            <person name="Ropars J."/>
            <person name="Sedzielewska K."/>
            <person name="Noel J."/>
            <person name="Charron P."/>
            <person name="Farinelli L."/>
            <person name="Marton T."/>
            <person name="Kruger M."/>
            <person name="Pelin A."/>
            <person name="Brachmann A."/>
            <person name="Corradi N."/>
        </authorList>
    </citation>
    <scope>NUCLEOTIDE SEQUENCE [LARGE SCALE GENOMIC DNA]</scope>
    <source>
        <strain evidence="7 8">A4</strain>
    </source>
</reference>
<dbReference type="SUPFAM" id="SSF81901">
    <property type="entry name" value="HCP-like"/>
    <property type="match status" value="1"/>
</dbReference>
<evidence type="ECO:0000313" key="8">
    <source>
        <dbReference type="Proteomes" id="UP000234323"/>
    </source>
</evidence>
<dbReference type="InterPro" id="IPR006571">
    <property type="entry name" value="TLDc_dom"/>
</dbReference>
<dbReference type="InterPro" id="IPR051681">
    <property type="entry name" value="Ser/Thr_Kinases-Pseudokinases"/>
</dbReference>
<comment type="caution">
    <text evidence="7">The sequence shown here is derived from an EMBL/GenBank/DDBJ whole genome shotgun (WGS) entry which is preliminary data.</text>
</comment>
<dbReference type="InterPro" id="IPR006597">
    <property type="entry name" value="Sel1-like"/>
</dbReference>
<evidence type="ECO:0000256" key="2">
    <source>
        <dbReference type="ARBA" id="ARBA00022741"/>
    </source>
</evidence>
<feature type="domain" description="Protein kinase" evidence="5">
    <location>
        <begin position="24"/>
        <end position="289"/>
    </location>
</feature>
<evidence type="ECO:0008006" key="9">
    <source>
        <dbReference type="Google" id="ProtNLM"/>
    </source>
</evidence>
<dbReference type="InterPro" id="IPR011990">
    <property type="entry name" value="TPR-like_helical_dom_sf"/>
</dbReference>
<feature type="domain" description="TLDc" evidence="6">
    <location>
        <begin position="1492"/>
        <end position="1655"/>
    </location>
</feature>
<dbReference type="InterPro" id="IPR011009">
    <property type="entry name" value="Kinase-like_dom_sf"/>
</dbReference>
<dbReference type="EMBL" id="LLXI01001363">
    <property type="protein sequence ID" value="PKY53316.1"/>
    <property type="molecule type" value="Genomic_DNA"/>
</dbReference>
<gene>
    <name evidence="7" type="ORF">RhiirA4_547597</name>
</gene>
<dbReference type="SUPFAM" id="SSF54695">
    <property type="entry name" value="POZ domain"/>
    <property type="match status" value="1"/>
</dbReference>
<evidence type="ECO:0000256" key="4">
    <source>
        <dbReference type="ARBA" id="ARBA00022840"/>
    </source>
</evidence>
<accession>A0A2I1H360</accession>
<evidence type="ECO:0000256" key="3">
    <source>
        <dbReference type="ARBA" id="ARBA00022777"/>
    </source>
</evidence>
<dbReference type="PROSITE" id="PS51886">
    <property type="entry name" value="TLDC"/>
    <property type="match status" value="1"/>
</dbReference>
<dbReference type="VEuPathDB" id="FungiDB:RhiirFUN_023641"/>
<dbReference type="SMART" id="SM00671">
    <property type="entry name" value="SEL1"/>
    <property type="match status" value="4"/>
</dbReference>
<dbReference type="Gene3D" id="1.25.40.10">
    <property type="entry name" value="Tetratricopeptide repeat domain"/>
    <property type="match status" value="2"/>
</dbReference>
<dbReference type="VEuPathDB" id="FungiDB:FUN_005297"/>
<dbReference type="PANTHER" id="PTHR44329:SF288">
    <property type="entry name" value="MITOGEN-ACTIVATED PROTEIN KINASE KINASE KINASE 20"/>
    <property type="match status" value="1"/>
</dbReference>
<keyword evidence="2" id="KW-0547">Nucleotide-binding</keyword>
<sequence>MSAEEWIEKCIREEHIKYYEFSEFSEIREIGSELFGKMYKTNWKQSEKCIVLRSFNLDHATIKEIIREIKLRREVDFNDMMMKFYGITKTSDKEYLLVLEYAEGGTLRNYLKEEFTSLDWQDKYRLAFQLSSAIEYLHEKEITYEDLNSNNIFMQQNSIKLADFGLSKRIKSTDQISFDTVPYDAPEGFNITGGNLQDVNRENKQAEKLKKSDVYSTGVLFWELSSGKRPFADKEYNISLAREISQGLREGIVEGTPKEYSNLYAKCWDSDPDKRPTIQEVAIILQSMISSQQTQQMIKQLKLNHGLFLNGYRIEPSKQAVLSENGILNISLYREQPLIYTYVNNHGSHTNLLSFALDDNNELNEALQPSDICINFPVAEITYNANLLESFSNFMKGDEALYETYGHLFARKLLVGGTLFIDDFKSITSKQQIDSFKFLLTWVYNSVKYNKENPFNNLSSLNFFPKLRTSGGEKLHAPVDLTNWMNKLYQDNMLDVISYTNLILISELRLGKSSSIDASQEKQPGIANFKEKLSLEDWVSDSIYINLARWVKEFHLLQGIIISEYLRLEISKRTAVSFVNVPSVYLSDIFYLDMIKPTTNLEKILISNNIFPNENARDISTFPFMKGLIKDDNLNHRNYTHFLVRRERYKILLSSSSSVDIKPSEEFKLAIKKALESMRPFVFLQNVFDEYGHLFPLTIVLGKSLKNILPNSPKKIELRSPTFEPLKSHLDNLNISYLLTKKGNIFEKNDLSNWINDDDNLEIIGFENVISLYDILEIEQRRRIDVVLNKQDEIKIIMTGIVDLEDLDNNNIEHYKRINVKPSLESENYEVFGSIISDHGLRIEDFSVTFGLYDFNGFSATIKTLNNTSVNITECFILWTIVGNPSELSVFSPKNRDIKVNYVKKSIALKSNNSCYSIKSCQLSEDYTIFLNYYCSKANYEPIDIKLVKWSNDSIDIQIVESNNSNSNANESNEITTIIVDVHIFILSSDYKSLKIDNDEKECNLNLIGYTLTEDIYRNNSINIFINELLLFYKNYSILKEKRELIRKHIVLKKEKENEIFNYLLGKKNKKQNIIFLADFYKHGIGTEKDEIKAFELYKKAAEKGQIDLTCMLGKCYQNGEGTEKNLEKAFHWFQKAAENGDEEAIFNLAKCYYNGEGTEKNLEKAFYWLQKATENGDEKAMFILAMYYKNGEGTEKNLEKAFHWLQKAAEKGQIDAIYNFAVCYRIGVGTDILPEIFQIILKYIYSGIISLDEYDTSVIIKILIAANKLCLKKLIIFLQYFLIEKRSDWMELNPSYIYRISFENNSFTELQKYCDYLISKDPDKIFKSLDLSSTPEKLLVKLIQNDKLQMSKIQVWEYALKWGHAQNPELPSDLKKFSKKDFKTLKNSLQRCIQLIKFYNLTLEEFSEKILPYKKIFPKELYEDLSKYFSNLDKKSIKEPEPYVIKDVKEDCLKNIDSKIITFQHAELILKWINTNNSSMFTSIFSKWIYNTEDTNTTMNINTDMNTNINAFTNTNMFKLLLRGTRDGFTPEKFHEICNNKSHTVTIIKVKDSNEILGGYNPNTWKSNDMYDDTKDSFIFSFKNNLDIENHILSRIKLNQLATFNGIDMGPSFSGSDLTLSNNVGRSIKITYERPIREITDDFLAEEYEVFEIIRD</sequence>
<dbReference type="Pfam" id="PF08238">
    <property type="entry name" value="Sel1"/>
    <property type="match status" value="4"/>
</dbReference>
<proteinExistence type="predicted"/>
<evidence type="ECO:0000313" key="7">
    <source>
        <dbReference type="EMBL" id="PKY53316.1"/>
    </source>
</evidence>
<dbReference type="GO" id="GO:0004674">
    <property type="term" value="F:protein serine/threonine kinase activity"/>
    <property type="evidence" value="ECO:0007669"/>
    <property type="project" value="TreeGrafter"/>
</dbReference>
<dbReference type="InterPro" id="IPR001245">
    <property type="entry name" value="Ser-Thr/Tyr_kinase_cat_dom"/>
</dbReference>
<evidence type="ECO:0000256" key="1">
    <source>
        <dbReference type="ARBA" id="ARBA00022679"/>
    </source>
</evidence>
<organism evidence="7 8">
    <name type="scientific">Rhizophagus irregularis</name>
    <dbReference type="NCBI Taxonomy" id="588596"/>
    <lineage>
        <taxon>Eukaryota</taxon>
        <taxon>Fungi</taxon>
        <taxon>Fungi incertae sedis</taxon>
        <taxon>Mucoromycota</taxon>
        <taxon>Glomeromycotina</taxon>
        <taxon>Glomeromycetes</taxon>
        <taxon>Glomerales</taxon>
        <taxon>Glomeraceae</taxon>
        <taxon>Rhizophagus</taxon>
    </lineage>
</organism>
<evidence type="ECO:0000259" key="6">
    <source>
        <dbReference type="PROSITE" id="PS51886"/>
    </source>
</evidence>
<dbReference type="InterPro" id="IPR000719">
    <property type="entry name" value="Prot_kinase_dom"/>
</dbReference>
<dbReference type="SUPFAM" id="SSF56112">
    <property type="entry name" value="Protein kinase-like (PK-like)"/>
    <property type="match status" value="1"/>
</dbReference>
<dbReference type="Gene3D" id="1.10.510.10">
    <property type="entry name" value="Transferase(Phosphotransferase) domain 1"/>
    <property type="match status" value="1"/>
</dbReference>
<dbReference type="PANTHER" id="PTHR44329">
    <property type="entry name" value="SERINE/THREONINE-PROTEIN KINASE TNNI3K-RELATED"/>
    <property type="match status" value="1"/>
</dbReference>
<dbReference type="InterPro" id="IPR011333">
    <property type="entry name" value="SKP1/BTB/POZ_sf"/>
</dbReference>
<protein>
    <recommendedName>
        <fullName evidence="9">Serine/threonine protein kinase</fullName>
    </recommendedName>
</protein>
<name>A0A2I1H360_9GLOM</name>
<dbReference type="VEuPathDB" id="FungiDB:RhiirA1_475575"/>
<dbReference type="PROSITE" id="PS50011">
    <property type="entry name" value="PROTEIN_KINASE_DOM"/>
    <property type="match status" value="1"/>
</dbReference>
<keyword evidence="3" id="KW-0418">Kinase</keyword>
<dbReference type="Pfam" id="PF07534">
    <property type="entry name" value="TLD"/>
    <property type="match status" value="1"/>
</dbReference>
<dbReference type="VEuPathDB" id="FungiDB:RhiirA1_540719"/>
<dbReference type="GO" id="GO:0005524">
    <property type="term" value="F:ATP binding"/>
    <property type="evidence" value="ECO:0007669"/>
    <property type="project" value="UniProtKB-KW"/>
</dbReference>
<keyword evidence="4" id="KW-0067">ATP-binding</keyword>
<dbReference type="VEuPathDB" id="FungiDB:RhiirFUN_004953"/>
<dbReference type="Gene3D" id="1.25.40.420">
    <property type="match status" value="1"/>
</dbReference>
<keyword evidence="8" id="KW-1185">Reference proteome</keyword>
<dbReference type="VEuPathDB" id="FungiDB:RhiirA1_453121"/>
<dbReference type="Pfam" id="PF07714">
    <property type="entry name" value="PK_Tyr_Ser-Thr"/>
    <property type="match status" value="1"/>
</dbReference>
<dbReference type="Proteomes" id="UP000234323">
    <property type="component" value="Unassembled WGS sequence"/>
</dbReference>
<keyword evidence="1" id="KW-0808">Transferase</keyword>
<evidence type="ECO:0000259" key="5">
    <source>
        <dbReference type="PROSITE" id="PS50011"/>
    </source>
</evidence>